<feature type="domain" description="Mur ligase central" evidence="5">
    <location>
        <begin position="108"/>
        <end position="295"/>
    </location>
</feature>
<dbReference type="GO" id="GO:0016881">
    <property type="term" value="F:acid-amino acid ligase activity"/>
    <property type="evidence" value="ECO:0007669"/>
    <property type="project" value="InterPro"/>
</dbReference>
<accession>A0A942TEV2</accession>
<evidence type="ECO:0000256" key="2">
    <source>
        <dbReference type="ARBA" id="ARBA00022741"/>
    </source>
</evidence>
<evidence type="ECO:0000259" key="4">
    <source>
        <dbReference type="Pfam" id="PF02875"/>
    </source>
</evidence>
<evidence type="ECO:0000256" key="1">
    <source>
        <dbReference type="ARBA" id="ARBA00022598"/>
    </source>
</evidence>
<dbReference type="Gene3D" id="3.90.190.20">
    <property type="entry name" value="Mur ligase, C-terminal domain"/>
    <property type="match status" value="1"/>
</dbReference>
<dbReference type="Proteomes" id="UP000681414">
    <property type="component" value="Unassembled WGS sequence"/>
</dbReference>
<dbReference type="Pfam" id="PF08245">
    <property type="entry name" value="Mur_ligase_M"/>
    <property type="match status" value="1"/>
</dbReference>
<keyword evidence="2" id="KW-0547">Nucleotide-binding</keyword>
<feature type="domain" description="Mur ligase C-terminal" evidence="4">
    <location>
        <begin position="320"/>
        <end position="441"/>
    </location>
</feature>
<dbReference type="EMBL" id="JAGYPG010000001">
    <property type="protein sequence ID" value="MBS4194894.1"/>
    <property type="molecule type" value="Genomic_DNA"/>
</dbReference>
<reference evidence="6 7" key="1">
    <citation type="submission" date="2021-05" db="EMBL/GenBank/DDBJ databases">
        <title>Novel Bacillus species.</title>
        <authorList>
            <person name="Liu G."/>
        </authorList>
    </citation>
    <scope>NUCLEOTIDE SEQUENCE [LARGE SCALE GENOMIC DNA]</scope>
    <source>
        <strain evidence="7">FJAT-49780</strain>
    </source>
</reference>
<protein>
    <submittedName>
        <fullName evidence="6">UDP-N-acetylmuramoyl-tripeptide--D-alanyl-D-alanine ligase</fullName>
    </submittedName>
</protein>
<dbReference type="GO" id="GO:0005524">
    <property type="term" value="F:ATP binding"/>
    <property type="evidence" value="ECO:0007669"/>
    <property type="project" value="UniProtKB-KW"/>
</dbReference>
<keyword evidence="3" id="KW-0067">ATP-binding</keyword>
<dbReference type="InterPro" id="IPR004101">
    <property type="entry name" value="Mur_ligase_C"/>
</dbReference>
<name>A0A942TEV2_9BACI</name>
<evidence type="ECO:0000256" key="3">
    <source>
        <dbReference type="ARBA" id="ARBA00022840"/>
    </source>
</evidence>
<evidence type="ECO:0000313" key="7">
    <source>
        <dbReference type="Proteomes" id="UP000681414"/>
    </source>
</evidence>
<evidence type="ECO:0000259" key="5">
    <source>
        <dbReference type="Pfam" id="PF08245"/>
    </source>
</evidence>
<organism evidence="6 7">
    <name type="scientific">Lederbergia citri</name>
    <dbReference type="NCBI Taxonomy" id="2833580"/>
    <lineage>
        <taxon>Bacteria</taxon>
        <taxon>Bacillati</taxon>
        <taxon>Bacillota</taxon>
        <taxon>Bacilli</taxon>
        <taxon>Bacillales</taxon>
        <taxon>Bacillaceae</taxon>
        <taxon>Lederbergia</taxon>
    </lineage>
</organism>
<dbReference type="AlphaFoldDB" id="A0A942TEV2"/>
<comment type="caution">
    <text evidence="6">The sequence shown here is derived from an EMBL/GenBank/DDBJ whole genome shotgun (WGS) entry which is preliminary data.</text>
</comment>
<sequence length="481" mass="53614">MKPLEVRQIRTILSGKLIHGSDETVVHHGAYRIKQIKKKHTIFFAKIDPFSIERLKDFLPLVLVTDRKLDKTMQIDGLTVIKVTDLDKAYWQFVHYYRSLFQLPVIAVTGTSGKTTTKEMIKHILSFDKKIAATISTGNSRTAHLQYLLSIDDDTEAAVFETAVGAPGDVLNASEYFKPSIGIITNIGAHHLNFCKTPEDYIKAKGEMAAALDRNGVLILNAEDENSKKIDLKNFKGQIIKVGKSSSSHYKAKDIKYKNDGMEFILVYQQKEYPIFVPGFGEHQVYNALAAIAAVHQIGIDPTEAALRLKTYRKFKKQLQVLEGLKGSTIIDDTWSITTTSLEAALQVLDEIGKGKKKIAILGTITDLGPWGYVIHKQAGEIVNNHNVDILITIGMHAKIIAEHAVECGFKSKVYSFNNSILVYNLLRKIVDKNTIILIKGDMYSQTIIDLAAKIRKIQSTKNGPSTMVKNIANNDTSQNS</sequence>
<dbReference type="PANTHER" id="PTHR43024">
    <property type="entry name" value="UDP-N-ACETYLMURAMOYL-TRIPEPTIDE--D-ALANYL-D-ALANINE LIGASE"/>
    <property type="match status" value="1"/>
</dbReference>
<gene>
    <name evidence="6" type="ORF">KHA97_07365</name>
</gene>
<dbReference type="Pfam" id="PF02875">
    <property type="entry name" value="Mur_ligase_C"/>
    <property type="match status" value="1"/>
</dbReference>
<dbReference type="PANTHER" id="PTHR43024:SF1">
    <property type="entry name" value="UDP-N-ACETYLMURAMOYL-TRIPEPTIDE--D-ALANYL-D-ALANINE LIGASE"/>
    <property type="match status" value="1"/>
</dbReference>
<proteinExistence type="predicted"/>
<dbReference type="Gene3D" id="3.40.1190.10">
    <property type="entry name" value="Mur-like, catalytic domain"/>
    <property type="match status" value="1"/>
</dbReference>
<dbReference type="SUPFAM" id="SSF53244">
    <property type="entry name" value="MurD-like peptide ligases, peptide-binding domain"/>
    <property type="match status" value="1"/>
</dbReference>
<dbReference type="InterPro" id="IPR013221">
    <property type="entry name" value="Mur_ligase_cen"/>
</dbReference>
<keyword evidence="1 6" id="KW-0436">Ligase</keyword>
<dbReference type="InterPro" id="IPR036615">
    <property type="entry name" value="Mur_ligase_C_dom_sf"/>
</dbReference>
<keyword evidence="7" id="KW-1185">Reference proteome</keyword>
<dbReference type="SUPFAM" id="SSF53623">
    <property type="entry name" value="MurD-like peptide ligases, catalytic domain"/>
    <property type="match status" value="1"/>
</dbReference>
<dbReference type="InterPro" id="IPR051046">
    <property type="entry name" value="MurCDEF_CellWall_CoF430Synth"/>
</dbReference>
<dbReference type="InterPro" id="IPR036565">
    <property type="entry name" value="Mur-like_cat_sf"/>
</dbReference>
<evidence type="ECO:0000313" key="6">
    <source>
        <dbReference type="EMBL" id="MBS4194894.1"/>
    </source>
</evidence>
<dbReference type="RefSeq" id="WP_213124039.1">
    <property type="nucleotide sequence ID" value="NZ_JAGYPG010000001.1"/>
</dbReference>